<dbReference type="SMART" id="SM00220">
    <property type="entry name" value="S_TKc"/>
    <property type="match status" value="1"/>
</dbReference>
<protein>
    <recommendedName>
        <fullName evidence="4">Protein kinase domain-containing protein</fullName>
    </recommendedName>
</protein>
<dbReference type="InterPro" id="IPR011009">
    <property type="entry name" value="Kinase-like_dom_sf"/>
</dbReference>
<dbReference type="InterPro" id="IPR050117">
    <property type="entry name" value="MAPK"/>
</dbReference>
<dbReference type="Gene3D" id="1.10.510.10">
    <property type="entry name" value="Transferase(Phosphotransferase) domain 1"/>
    <property type="match status" value="1"/>
</dbReference>
<dbReference type="AlphaFoldDB" id="A0A9W4XP17"/>
<dbReference type="PROSITE" id="PS50011">
    <property type="entry name" value="PROTEIN_KINASE_DOM"/>
    <property type="match status" value="1"/>
</dbReference>
<evidence type="ECO:0000259" key="4">
    <source>
        <dbReference type="PROSITE" id="PS50011"/>
    </source>
</evidence>
<evidence type="ECO:0000313" key="6">
    <source>
        <dbReference type="Proteomes" id="UP001152607"/>
    </source>
</evidence>
<keyword evidence="1" id="KW-0723">Serine/threonine-protein kinase</keyword>
<keyword evidence="6" id="KW-1185">Reference proteome</keyword>
<dbReference type="Gene3D" id="3.30.200.20">
    <property type="entry name" value="Phosphorylase Kinase, domain 1"/>
    <property type="match status" value="1"/>
</dbReference>
<evidence type="ECO:0000313" key="5">
    <source>
        <dbReference type="EMBL" id="CAI6332110.1"/>
    </source>
</evidence>
<dbReference type="GO" id="GO:0004674">
    <property type="term" value="F:protein serine/threonine kinase activity"/>
    <property type="evidence" value="ECO:0007669"/>
    <property type="project" value="UniProtKB-KW"/>
</dbReference>
<feature type="domain" description="Protein kinase" evidence="4">
    <location>
        <begin position="1"/>
        <end position="344"/>
    </location>
</feature>
<dbReference type="InterPro" id="IPR000719">
    <property type="entry name" value="Prot_kinase_dom"/>
</dbReference>
<accession>A0A9W4XP17</accession>
<dbReference type="EMBL" id="CAOQHR010000003">
    <property type="protein sequence ID" value="CAI6332110.1"/>
    <property type="molecule type" value="Genomic_DNA"/>
</dbReference>
<sequence length="373" mass="42587">MSMALPGSAKTKSTIADKDKQFVTIKLHRHRDSNPDTDNETSVYRVLKATVDHLETQRILPLIDNFVLTDGPERFHGLVLQPYAFSLQDLVKSKCLEDDDLPWILKNVLQALEFMHRRGVFHLNITTESIKLKPQTSHVFFELENKERNRPSDRKLNTAYPPGHAIYKSQTLDWKHGVWSSYLVGDVLLANFEEARQRSVTDVVQPAMYRSPEATLRLVYGPPADIWNLGCMMACVVLDDRSDLPLMWKADAKWSAGAHLQKITKTIGIPPIDIARTIGCSHLPNTGYRMDGNWNLSKGHAPRNRLREFTETHHPGFFLFLQACVKWRPGRRATVGELLRHAWIRNATSRQQDKWLKKVPAVTRGWVARAATA</sequence>
<name>A0A9W4XP17_9PLEO</name>
<dbReference type="GO" id="GO:0005524">
    <property type="term" value="F:ATP binding"/>
    <property type="evidence" value="ECO:0007669"/>
    <property type="project" value="UniProtKB-KW"/>
</dbReference>
<keyword evidence="3" id="KW-0067">ATP-binding</keyword>
<dbReference type="Proteomes" id="UP001152607">
    <property type="component" value="Unassembled WGS sequence"/>
</dbReference>
<comment type="caution">
    <text evidence="5">The sequence shown here is derived from an EMBL/GenBank/DDBJ whole genome shotgun (WGS) entry which is preliminary data.</text>
</comment>
<keyword evidence="1" id="KW-0418">Kinase</keyword>
<dbReference type="OrthoDB" id="5979581at2759"/>
<evidence type="ECO:0000256" key="1">
    <source>
        <dbReference type="ARBA" id="ARBA00022527"/>
    </source>
</evidence>
<organism evidence="5 6">
    <name type="scientific">Periconia digitata</name>
    <dbReference type="NCBI Taxonomy" id="1303443"/>
    <lineage>
        <taxon>Eukaryota</taxon>
        <taxon>Fungi</taxon>
        <taxon>Dikarya</taxon>
        <taxon>Ascomycota</taxon>
        <taxon>Pezizomycotina</taxon>
        <taxon>Dothideomycetes</taxon>
        <taxon>Pleosporomycetidae</taxon>
        <taxon>Pleosporales</taxon>
        <taxon>Massarineae</taxon>
        <taxon>Periconiaceae</taxon>
        <taxon>Periconia</taxon>
    </lineage>
</organism>
<dbReference type="SUPFAM" id="SSF56112">
    <property type="entry name" value="Protein kinase-like (PK-like)"/>
    <property type="match status" value="1"/>
</dbReference>
<gene>
    <name evidence="5" type="ORF">PDIGIT_LOCUS5140</name>
</gene>
<reference evidence="5" key="1">
    <citation type="submission" date="2023-01" db="EMBL/GenBank/DDBJ databases">
        <authorList>
            <person name="Van Ghelder C."/>
            <person name="Rancurel C."/>
        </authorList>
    </citation>
    <scope>NUCLEOTIDE SEQUENCE</scope>
    <source>
        <strain evidence="5">CNCM I-4278</strain>
    </source>
</reference>
<keyword evidence="1" id="KW-0808">Transferase</keyword>
<dbReference type="Pfam" id="PF00069">
    <property type="entry name" value="Pkinase"/>
    <property type="match status" value="1"/>
</dbReference>
<proteinExistence type="predicted"/>
<evidence type="ECO:0000256" key="3">
    <source>
        <dbReference type="ARBA" id="ARBA00022840"/>
    </source>
</evidence>
<dbReference type="PANTHER" id="PTHR24055">
    <property type="entry name" value="MITOGEN-ACTIVATED PROTEIN KINASE"/>
    <property type="match status" value="1"/>
</dbReference>
<keyword evidence="2" id="KW-0547">Nucleotide-binding</keyword>
<evidence type="ECO:0000256" key="2">
    <source>
        <dbReference type="ARBA" id="ARBA00022741"/>
    </source>
</evidence>